<dbReference type="PANTHER" id="PTHR24421">
    <property type="entry name" value="NITRATE/NITRITE SENSOR PROTEIN NARX-RELATED"/>
    <property type="match status" value="1"/>
</dbReference>
<feature type="signal peptide" evidence="6">
    <location>
        <begin position="1"/>
        <end position="26"/>
    </location>
</feature>
<accession>A0A250J4X2</accession>
<feature type="coiled-coil region" evidence="4">
    <location>
        <begin position="862"/>
        <end position="889"/>
    </location>
</feature>
<evidence type="ECO:0000259" key="7">
    <source>
        <dbReference type="SMART" id="SM00387"/>
    </source>
</evidence>
<keyword evidence="4" id="KW-0175">Coiled coil</keyword>
<dbReference type="Pfam" id="PF07730">
    <property type="entry name" value="HisKA_3"/>
    <property type="match status" value="1"/>
</dbReference>
<dbReference type="GO" id="GO:0000155">
    <property type="term" value="F:phosphorelay sensor kinase activity"/>
    <property type="evidence" value="ECO:0007669"/>
    <property type="project" value="InterPro"/>
</dbReference>
<dbReference type="InterPro" id="IPR036890">
    <property type="entry name" value="HATPase_C_sf"/>
</dbReference>
<dbReference type="KEGG" id="cfus:CYFUS_004438"/>
<organism evidence="8 9">
    <name type="scientific">Cystobacter fuscus</name>
    <dbReference type="NCBI Taxonomy" id="43"/>
    <lineage>
        <taxon>Bacteria</taxon>
        <taxon>Pseudomonadati</taxon>
        <taxon>Myxococcota</taxon>
        <taxon>Myxococcia</taxon>
        <taxon>Myxococcales</taxon>
        <taxon>Cystobacterineae</taxon>
        <taxon>Archangiaceae</taxon>
        <taxon>Cystobacter</taxon>
    </lineage>
</organism>
<reference evidence="8 9" key="1">
    <citation type="submission" date="2017-06" db="EMBL/GenBank/DDBJ databases">
        <title>Sequencing and comparative analysis of myxobacterial genomes.</title>
        <authorList>
            <person name="Rupp O."/>
            <person name="Goesmann A."/>
            <person name="Sogaard-Andersen L."/>
        </authorList>
    </citation>
    <scope>NUCLEOTIDE SEQUENCE [LARGE SCALE GENOMIC DNA]</scope>
    <source>
        <strain evidence="8 9">DSM 52655</strain>
    </source>
</reference>
<keyword evidence="5" id="KW-0472">Membrane</keyword>
<dbReference type="Gene3D" id="3.30.565.10">
    <property type="entry name" value="Histidine kinase-like ATPase, C-terminal domain"/>
    <property type="match status" value="1"/>
</dbReference>
<dbReference type="SUPFAM" id="SSF55874">
    <property type="entry name" value="ATPase domain of HSP90 chaperone/DNA topoisomerase II/histidine kinase"/>
    <property type="match status" value="1"/>
</dbReference>
<evidence type="ECO:0000256" key="1">
    <source>
        <dbReference type="ARBA" id="ARBA00022679"/>
    </source>
</evidence>
<keyword evidence="6" id="KW-0732">Signal</keyword>
<dbReference type="SUPFAM" id="SSF63829">
    <property type="entry name" value="Calcium-dependent phosphotriesterase"/>
    <property type="match status" value="3"/>
</dbReference>
<dbReference type="Pfam" id="PF07495">
    <property type="entry name" value="Y_Y_Y"/>
    <property type="match status" value="1"/>
</dbReference>
<dbReference type="InterPro" id="IPR013783">
    <property type="entry name" value="Ig-like_fold"/>
</dbReference>
<evidence type="ECO:0000256" key="4">
    <source>
        <dbReference type="SAM" id="Coils"/>
    </source>
</evidence>
<dbReference type="PANTHER" id="PTHR24421:SF62">
    <property type="entry name" value="SENSORY TRANSDUCTION HISTIDINE KINASE"/>
    <property type="match status" value="1"/>
</dbReference>
<evidence type="ECO:0000256" key="6">
    <source>
        <dbReference type="SAM" id="SignalP"/>
    </source>
</evidence>
<dbReference type="Pfam" id="PF07494">
    <property type="entry name" value="Reg_prop"/>
    <property type="match status" value="1"/>
</dbReference>
<dbReference type="Gene3D" id="2.130.10.10">
    <property type="entry name" value="YVTN repeat-like/Quinoprotein amine dehydrogenase"/>
    <property type="match status" value="3"/>
</dbReference>
<evidence type="ECO:0000256" key="5">
    <source>
        <dbReference type="SAM" id="Phobius"/>
    </source>
</evidence>
<dbReference type="RefSeq" id="WP_095987091.1">
    <property type="nucleotide sequence ID" value="NZ_CP022098.1"/>
</dbReference>
<dbReference type="GO" id="GO:0046983">
    <property type="term" value="F:protein dimerization activity"/>
    <property type="evidence" value="ECO:0007669"/>
    <property type="project" value="InterPro"/>
</dbReference>
<dbReference type="Proteomes" id="UP000217257">
    <property type="component" value="Chromosome"/>
</dbReference>
<keyword evidence="5" id="KW-0812">Transmembrane</keyword>
<evidence type="ECO:0000313" key="8">
    <source>
        <dbReference type="EMBL" id="ATB38999.1"/>
    </source>
</evidence>
<dbReference type="InterPro" id="IPR003594">
    <property type="entry name" value="HATPase_dom"/>
</dbReference>
<dbReference type="InterPro" id="IPR011123">
    <property type="entry name" value="Y_Y_Y"/>
</dbReference>
<dbReference type="InterPro" id="IPR015943">
    <property type="entry name" value="WD40/YVTN_repeat-like_dom_sf"/>
</dbReference>
<protein>
    <submittedName>
        <fullName evidence="8">Two-component system sensor protein</fullName>
    </submittedName>
</protein>
<feature type="chain" id="PRO_5012038320" evidence="6">
    <location>
        <begin position="27"/>
        <end position="1030"/>
    </location>
</feature>
<keyword evidence="1" id="KW-0808">Transferase</keyword>
<dbReference type="EMBL" id="CP022098">
    <property type="protein sequence ID" value="ATB38999.1"/>
    <property type="molecule type" value="Genomic_DNA"/>
</dbReference>
<name>A0A250J4X2_9BACT</name>
<feature type="domain" description="Histidine kinase/HSP90-like ATPase" evidence="7">
    <location>
        <begin position="922"/>
        <end position="1019"/>
    </location>
</feature>
<gene>
    <name evidence="8" type="ORF">CYFUS_004438</name>
</gene>
<dbReference type="SMART" id="SM00387">
    <property type="entry name" value="HATPase_c"/>
    <property type="match status" value="1"/>
</dbReference>
<keyword evidence="2" id="KW-0418">Kinase</keyword>
<evidence type="ECO:0000256" key="2">
    <source>
        <dbReference type="ARBA" id="ARBA00022777"/>
    </source>
</evidence>
<dbReference type="Pfam" id="PF02518">
    <property type="entry name" value="HATPase_c"/>
    <property type="match status" value="1"/>
</dbReference>
<dbReference type="CDD" id="cd16917">
    <property type="entry name" value="HATPase_UhpB-NarQ-NarX-like"/>
    <property type="match status" value="1"/>
</dbReference>
<dbReference type="Gene3D" id="2.60.40.10">
    <property type="entry name" value="Immunoglobulins"/>
    <property type="match status" value="1"/>
</dbReference>
<keyword evidence="3" id="KW-0902">Two-component regulatory system</keyword>
<dbReference type="Gene3D" id="1.20.5.1930">
    <property type="match status" value="1"/>
</dbReference>
<dbReference type="InterPro" id="IPR011712">
    <property type="entry name" value="Sig_transdc_His_kin_sub3_dim/P"/>
</dbReference>
<dbReference type="GO" id="GO:0016020">
    <property type="term" value="C:membrane"/>
    <property type="evidence" value="ECO:0007669"/>
    <property type="project" value="InterPro"/>
</dbReference>
<dbReference type="InterPro" id="IPR050482">
    <property type="entry name" value="Sensor_HK_TwoCompSys"/>
</dbReference>
<proteinExistence type="predicted"/>
<dbReference type="AlphaFoldDB" id="A0A250J4X2"/>
<feature type="transmembrane region" description="Helical" evidence="5">
    <location>
        <begin position="780"/>
        <end position="799"/>
    </location>
</feature>
<evidence type="ECO:0000313" key="9">
    <source>
        <dbReference type="Proteomes" id="UP000217257"/>
    </source>
</evidence>
<keyword evidence="5" id="KW-1133">Transmembrane helix</keyword>
<sequence length="1030" mass="111802">MSRAATFLLRVALMTACLLPRASVLAAEAPPPEAQSLEHMHHTAWTERDGAPGNAYGIAQTPDGTLWIGSPLGLLRFDGMRFELYTAPDTGRPLTDEAYRLYVGRSGELWIGLQLGGIHVLREGVLTRYGQEDGLSPSTVTDFAQDLEGDVWASTSRGLYRFDGRRWQVVDDGGLKPNSNVQTVTVDPRGTVWAATSFQIFARPRGAAHFAPVPMPRDASGGERTLLGGINVCVDGAGEPWFAIVTGGLMPLADRQRWFDGKSFGSASAGTQGLCLFDRQGGVWIALEEGLARLPSASVLSGAPKTEPFADVQRTGAAVRLSGSTVLSLFEDREGNVWVLTNAGMDRFRRNKVVPALPEGPQWPNVALAPAADNGLWIGTSRHGLFLRDASGQVQGPLDGPSPHKSIIVLHRDRAGDLWIGKVGELWRLAGGQPKGRLERIEPPVDINKRGSAVQAIAEDNEGGLWMSFRGLGVHRWKDGQWSANGGVADLPRDSVVSIEADPAGRVWLGYFDNRLARVEHGRARMLGPSEGLQVGNVAALRPWGERLWVGGNAGVALYAQGRFHALMPASGPALRGVSGLARTAEGELWIHGAGGAVRVPREEVEAFVRDPAHAVQVERFTADDGLEGSPEPLGPIPTLLQGEDGQLWLPTSTNVFRIDPRRIARNPFAPSVHVGTVTAAGTAYAASEGLHLPALTTAFEIDYTAFSLTIPERVRFRYQLEGVDADWQEAGNRRRAFYTNVGPGSYRFRVTAANNDGVWNDTGAVFTFTVRPAFHQTTWFHALCALAAAALLWGIYQLRLRQVAAQLRARLEARSQERERIARELHDTLLQGTQGLILSIQGLAAELPEAHPTRGRIEAVLDRADQVVEEARDRVRDLRAEYTADQDLPRAFAVLGEELARERSTRFGVVVKGTPRDMPGAVLDEAYRIGREAILNAFAHARAQAVEVEFVYETGAFLLRVRDDGTGIDGEVLAQGSRPGHWGLVGMHERAQRLGGQLELWSRAGAGTEVQLRLPAVIAYAAVARRKPG</sequence>
<dbReference type="InterPro" id="IPR011110">
    <property type="entry name" value="Reg_prop"/>
</dbReference>
<evidence type="ECO:0000256" key="3">
    <source>
        <dbReference type="ARBA" id="ARBA00023012"/>
    </source>
</evidence>